<organism evidence="2 3">
    <name type="scientific">Labeo rohita</name>
    <name type="common">Indian major carp</name>
    <name type="synonym">Cyprinus rohita</name>
    <dbReference type="NCBI Taxonomy" id="84645"/>
    <lineage>
        <taxon>Eukaryota</taxon>
        <taxon>Metazoa</taxon>
        <taxon>Chordata</taxon>
        <taxon>Craniata</taxon>
        <taxon>Vertebrata</taxon>
        <taxon>Euteleostomi</taxon>
        <taxon>Actinopterygii</taxon>
        <taxon>Neopterygii</taxon>
        <taxon>Teleostei</taxon>
        <taxon>Ostariophysi</taxon>
        <taxon>Cypriniformes</taxon>
        <taxon>Cyprinidae</taxon>
        <taxon>Labeoninae</taxon>
        <taxon>Labeonini</taxon>
        <taxon>Labeo</taxon>
    </lineage>
</organism>
<dbReference type="AlphaFoldDB" id="A0A498LXF7"/>
<feature type="compositionally biased region" description="Polar residues" evidence="1">
    <location>
        <begin position="137"/>
        <end position="148"/>
    </location>
</feature>
<evidence type="ECO:0000313" key="2">
    <source>
        <dbReference type="EMBL" id="RXN11876.1"/>
    </source>
</evidence>
<feature type="compositionally biased region" description="Basic and acidic residues" evidence="1">
    <location>
        <begin position="95"/>
        <end position="105"/>
    </location>
</feature>
<gene>
    <name evidence="2" type="ORF">ROHU_029745</name>
</gene>
<proteinExistence type="predicted"/>
<name>A0A498LXF7_LABRO</name>
<feature type="region of interest" description="Disordered" evidence="1">
    <location>
        <begin position="1"/>
        <end position="44"/>
    </location>
</feature>
<feature type="region of interest" description="Disordered" evidence="1">
    <location>
        <begin position="62"/>
        <end position="105"/>
    </location>
</feature>
<evidence type="ECO:0000256" key="1">
    <source>
        <dbReference type="SAM" id="MobiDB-lite"/>
    </source>
</evidence>
<dbReference type="EMBL" id="QBIY01013101">
    <property type="protein sequence ID" value="RXN11876.1"/>
    <property type="molecule type" value="Genomic_DNA"/>
</dbReference>
<reference evidence="2 3" key="1">
    <citation type="submission" date="2018-03" db="EMBL/GenBank/DDBJ databases">
        <title>Draft genome sequence of Rohu Carp (Labeo rohita).</title>
        <authorList>
            <person name="Das P."/>
            <person name="Kushwaha B."/>
            <person name="Joshi C.G."/>
            <person name="Kumar D."/>
            <person name="Nagpure N.S."/>
            <person name="Sahoo L."/>
            <person name="Das S.P."/>
            <person name="Bit A."/>
            <person name="Patnaik S."/>
            <person name="Meher P.K."/>
            <person name="Jayasankar P."/>
            <person name="Koringa P.G."/>
            <person name="Patel N.V."/>
            <person name="Hinsu A.T."/>
            <person name="Kumar R."/>
            <person name="Pandey M."/>
            <person name="Agarwal S."/>
            <person name="Srivastava S."/>
            <person name="Singh M."/>
            <person name="Iquebal M.A."/>
            <person name="Jaiswal S."/>
            <person name="Angadi U.B."/>
            <person name="Kumar N."/>
            <person name="Raza M."/>
            <person name="Shah T.M."/>
            <person name="Rai A."/>
            <person name="Jena J.K."/>
        </authorList>
    </citation>
    <scope>NUCLEOTIDE SEQUENCE [LARGE SCALE GENOMIC DNA]</scope>
    <source>
        <strain evidence="2">DASCIFA01</strain>
        <tissue evidence="2">Testis</tissue>
    </source>
</reference>
<comment type="caution">
    <text evidence="2">The sequence shown here is derived from an EMBL/GenBank/DDBJ whole genome shotgun (WGS) entry which is preliminary data.</text>
</comment>
<feature type="region of interest" description="Disordered" evidence="1">
    <location>
        <begin position="135"/>
        <end position="159"/>
    </location>
</feature>
<keyword evidence="3" id="KW-1185">Reference proteome</keyword>
<accession>A0A498LXF7</accession>
<sequence length="159" mass="17518">MRAWAELRQRSGNHLVTSPPLARKRSQWRFGPGGRRDDGDGLPTAKGLGWGVVIGRETRRAQNGATVRVSEPAAKRPVVHQPGPLLRMTSPSTETRPERCQEKESLPQTARVADGGLSWWGHLAVNLGLLRNRELPSPQSTESKSTLPKSMMTLIGQTR</sequence>
<protein>
    <submittedName>
        <fullName evidence="2">Uncharacterized protein</fullName>
    </submittedName>
</protein>
<dbReference type="Proteomes" id="UP000290572">
    <property type="component" value="Unassembled WGS sequence"/>
</dbReference>
<evidence type="ECO:0000313" key="3">
    <source>
        <dbReference type="Proteomes" id="UP000290572"/>
    </source>
</evidence>